<evidence type="ECO:0000313" key="2">
    <source>
        <dbReference type="Proteomes" id="UP000822369"/>
    </source>
</evidence>
<dbReference type="Proteomes" id="UP000822369">
    <property type="component" value="Chromosome 1"/>
</dbReference>
<organism evidence="1 2">
    <name type="scientific">Nothobranchius furzeri</name>
    <name type="common">Turquoise killifish</name>
    <dbReference type="NCBI Taxonomy" id="105023"/>
    <lineage>
        <taxon>Eukaryota</taxon>
        <taxon>Metazoa</taxon>
        <taxon>Chordata</taxon>
        <taxon>Craniata</taxon>
        <taxon>Vertebrata</taxon>
        <taxon>Euteleostomi</taxon>
        <taxon>Actinopterygii</taxon>
        <taxon>Neopterygii</taxon>
        <taxon>Teleostei</taxon>
        <taxon>Neoteleostei</taxon>
        <taxon>Acanthomorphata</taxon>
        <taxon>Ovalentaria</taxon>
        <taxon>Atherinomorphae</taxon>
        <taxon>Cyprinodontiformes</taxon>
        <taxon>Nothobranchiidae</taxon>
        <taxon>Nothobranchius</taxon>
    </lineage>
</organism>
<comment type="caution">
    <text evidence="1">The sequence shown here is derived from an EMBL/GenBank/DDBJ whole genome shotgun (WGS) entry which is preliminary data.</text>
</comment>
<dbReference type="EMBL" id="JAAVVJ010000001">
    <property type="protein sequence ID" value="KAF7230275.1"/>
    <property type="molecule type" value="Genomic_DNA"/>
</dbReference>
<dbReference type="KEGG" id="nfu:107377351"/>
<reference evidence="1" key="1">
    <citation type="submission" date="2020-03" db="EMBL/GenBank/DDBJ databases">
        <title>Intra-Species Differences in Population Size shape Life History and Genome Evolution.</title>
        <authorList>
            <person name="Willemsen D."/>
            <person name="Cui R."/>
            <person name="Valenzano D.R."/>
        </authorList>
    </citation>
    <scope>NUCLEOTIDE SEQUENCE</scope>
    <source>
        <strain evidence="1">GRZ</strain>
        <tissue evidence="1">Whole</tissue>
    </source>
</reference>
<protein>
    <submittedName>
        <fullName evidence="1">LOC107377351-like protein</fullName>
    </submittedName>
</protein>
<gene>
    <name evidence="1" type="ORF">G4P62_004082</name>
</gene>
<accession>A0A9D3C3N5</accession>
<name>A0A9D3C3N5_NOTFU</name>
<dbReference type="AlphaFoldDB" id="A0A9D3C3N5"/>
<sequence length="240" mass="27193">MVRGELPVCNPVFSEPCLQVGVSESYRLQLILSSRPRGFKEECDTTPRRMITLFGFRSTLHHLHNQLGLLQPRSRCLLPWPPTLSHSPTLINLRSYLMLTYPHQPPLLPHAHLPSSTSAPTSSLDKTVFHRLLDLRSSPGPDQPLPIHCLYRKTVSSRLTTNSPIISTGYSLCLPPQRIALESCYHRRASSVPVTPLVSSFKTKPFYTYLFPRIDSACRGSRNCHPSRQNQDQYQDIHSS</sequence>
<evidence type="ECO:0000313" key="1">
    <source>
        <dbReference type="EMBL" id="KAF7230275.1"/>
    </source>
</evidence>
<proteinExistence type="predicted"/>